<organism evidence="1">
    <name type="scientific">Lygus hesperus</name>
    <name type="common">Western plant bug</name>
    <dbReference type="NCBI Taxonomy" id="30085"/>
    <lineage>
        <taxon>Eukaryota</taxon>
        <taxon>Metazoa</taxon>
        <taxon>Ecdysozoa</taxon>
        <taxon>Arthropoda</taxon>
        <taxon>Hexapoda</taxon>
        <taxon>Insecta</taxon>
        <taxon>Pterygota</taxon>
        <taxon>Neoptera</taxon>
        <taxon>Paraneoptera</taxon>
        <taxon>Hemiptera</taxon>
        <taxon>Heteroptera</taxon>
        <taxon>Panheteroptera</taxon>
        <taxon>Cimicomorpha</taxon>
        <taxon>Miridae</taxon>
        <taxon>Mirini</taxon>
        <taxon>Lygus</taxon>
    </lineage>
</organism>
<evidence type="ECO:0000313" key="1">
    <source>
        <dbReference type="EMBL" id="JAG60343.1"/>
    </source>
</evidence>
<dbReference type="AlphaFoldDB" id="A0A0K8T486"/>
<name>A0A0K8T486_LYGHE</name>
<sequence length="143" mass="16053">MASEETCEFAKVFTPQRQKSFSPFLGNSYQPLGLPLLRSVVPIDCSFIFLPFIDLTSYITLGDPQLGLKTNRVELDPFLARRSASSFPSIPSCPGTQSNVSLLPWAVALRERRQLQVNFEVIEKAETAFKAAWIFRSLLLVIL</sequence>
<accession>A0A0K8T486</accession>
<protein>
    <submittedName>
        <fullName evidence="1">Uncharacterized protein</fullName>
    </submittedName>
</protein>
<proteinExistence type="predicted"/>
<reference evidence="1" key="1">
    <citation type="submission" date="2014-09" db="EMBL/GenBank/DDBJ databases">
        <authorList>
            <person name="Magalhaes I.L.F."/>
            <person name="Oliveira U."/>
            <person name="Santos F.R."/>
            <person name="Vidigal T.H.D.A."/>
            <person name="Brescovit A.D."/>
            <person name="Santos A.J."/>
        </authorList>
    </citation>
    <scope>NUCLEOTIDE SEQUENCE</scope>
</reference>
<dbReference type="EMBL" id="GBRD01005478">
    <property type="protein sequence ID" value="JAG60343.1"/>
    <property type="molecule type" value="Transcribed_RNA"/>
</dbReference>